<dbReference type="InterPro" id="IPR026591">
    <property type="entry name" value="Sirtuin_cat_small_dom_sf"/>
</dbReference>
<feature type="binding site" evidence="3 4">
    <location>
        <position position="213"/>
    </location>
    <ligand>
        <name>Zn(2+)</name>
        <dbReference type="ChEBI" id="CHEBI:29105"/>
    </ligand>
</feature>
<keyword evidence="1" id="KW-0808">Transferase</keyword>
<proteinExistence type="inferred from homology"/>
<dbReference type="GO" id="GO:0008270">
    <property type="term" value="F:zinc ion binding"/>
    <property type="evidence" value="ECO:0007669"/>
    <property type="project" value="UniProtKB-UniRule"/>
</dbReference>
<comment type="similarity">
    <text evidence="3">Belongs to the sirtuin family. Class III subfamily.</text>
</comment>
<comment type="subcellular location">
    <subcellularLocation>
        <location evidence="3">Cytoplasm</location>
    </subcellularLocation>
</comment>
<evidence type="ECO:0000256" key="4">
    <source>
        <dbReference type="PROSITE-ProRule" id="PRU00236"/>
    </source>
</evidence>
<keyword evidence="3 4" id="KW-0862">Zinc</keyword>
<protein>
    <recommendedName>
        <fullName evidence="3">NAD-dependent protein deacylase</fullName>
        <ecNumber evidence="3">2.3.1.286</ecNumber>
    </recommendedName>
    <alternativeName>
        <fullName evidence="3">Regulatory protein SIR2 homolog</fullName>
    </alternativeName>
</protein>
<feature type="binding site" evidence="3 4">
    <location>
        <position position="241"/>
    </location>
    <ligand>
        <name>Zn(2+)</name>
        <dbReference type="ChEBI" id="CHEBI:29105"/>
    </ligand>
</feature>
<reference evidence="6 7" key="1">
    <citation type="submission" date="2015-09" db="EMBL/GenBank/DDBJ databases">
        <title>Genome announcement of multiple Pseudomonas syringae strains.</title>
        <authorList>
            <person name="Thakur S."/>
            <person name="Wang P.W."/>
            <person name="Gong Y."/>
            <person name="Weir B.S."/>
            <person name="Guttman D.S."/>
        </authorList>
    </citation>
    <scope>NUCLEOTIDE SEQUENCE [LARGE SCALE GENOMIC DNA]</scope>
    <source>
        <strain evidence="6 7">ICMP9757</strain>
    </source>
</reference>
<dbReference type="Gene3D" id="3.30.1600.10">
    <property type="entry name" value="SIR2/SIRT2 'Small Domain"/>
    <property type="match status" value="1"/>
</dbReference>
<evidence type="ECO:0000259" key="5">
    <source>
        <dbReference type="PROSITE" id="PS50305"/>
    </source>
</evidence>
<dbReference type="InterPro" id="IPR029035">
    <property type="entry name" value="DHS-like_NAD/FAD-binding_dom"/>
</dbReference>
<dbReference type="PROSITE" id="PS50305">
    <property type="entry name" value="SIRTUIN"/>
    <property type="match status" value="1"/>
</dbReference>
<feature type="binding site" evidence="3">
    <location>
        <position position="153"/>
    </location>
    <ligand>
        <name>substrate</name>
    </ligand>
</feature>
<organism evidence="6 7">
    <name type="scientific">Pseudomonas syringae pv. daphniphylli</name>
    <dbReference type="NCBI Taxonomy" id="264455"/>
    <lineage>
        <taxon>Bacteria</taxon>
        <taxon>Pseudomonadati</taxon>
        <taxon>Pseudomonadota</taxon>
        <taxon>Gammaproteobacteria</taxon>
        <taxon>Pseudomonadales</taxon>
        <taxon>Pseudomonadaceae</taxon>
        <taxon>Pseudomonas</taxon>
        <taxon>Pseudomonas syringae</taxon>
    </lineage>
</organism>
<evidence type="ECO:0000313" key="7">
    <source>
        <dbReference type="Proteomes" id="UP000050345"/>
    </source>
</evidence>
<comment type="domain">
    <text evidence="3">2 residues (Tyr-153 and Arg-156) present in a large hydrophobic pocket are probably involved in substrate specificity. They are important for desuccinylation activity, but dispensable for deacetylation activity.</text>
</comment>
<sequence>MNAHGQSSRRGNFCLSYPEIHLCPNGYAVTPNFFCVTIQILFRFCWRAGSKKRQILTCPRWVRFSAPLPKAAITPHSFVLQTRPLQMNDWDRAIGALGAARKVVFFTGAGISAESGIPTFRDKLTGFWEKLDPEKLETARAFRENPQLVWGWYLWRRSQAGQAQPNAAHLSISHLASTGIQVSVITQNIDDLHERAGSQNVVHLHGSLINPICFACKRTAVLTTDQFQVSAEGQWVEPPRCTRCNGKLRPGVVWFGEDLPSGAWKAALADVNNCDVLISVGTSGVVRPAADIPEIASTSGATVIHVNTADVCLGAPNELMLIGSAEQVLPALLETTHSS</sequence>
<dbReference type="PANTHER" id="PTHR11085:SF10">
    <property type="entry name" value="NAD-DEPENDENT PROTEIN DEACYLASE SIRTUIN-5, MITOCHONDRIAL-RELATED"/>
    <property type="match status" value="1"/>
</dbReference>
<dbReference type="HAMAP" id="MF_01121">
    <property type="entry name" value="Sirtuin_ClassIII"/>
    <property type="match status" value="1"/>
</dbReference>
<dbReference type="InterPro" id="IPR003000">
    <property type="entry name" value="Sirtuin"/>
</dbReference>
<comment type="caution">
    <text evidence="6">The sequence shown here is derived from an EMBL/GenBank/DDBJ whole genome shotgun (WGS) entry which is preliminary data.</text>
</comment>
<feature type="binding site" evidence="3">
    <location>
        <begin position="187"/>
        <end position="190"/>
    </location>
    <ligand>
        <name>NAD(+)</name>
        <dbReference type="ChEBI" id="CHEBI:57540"/>
    </ligand>
</feature>
<feature type="binding site" evidence="3">
    <location>
        <begin position="281"/>
        <end position="283"/>
    </location>
    <ligand>
        <name>NAD(+)</name>
        <dbReference type="ChEBI" id="CHEBI:57540"/>
    </ligand>
</feature>
<dbReference type="GO" id="GO:0036055">
    <property type="term" value="F:protein-succinyllysine desuccinylase activity"/>
    <property type="evidence" value="ECO:0007669"/>
    <property type="project" value="UniProtKB-UniRule"/>
</dbReference>
<dbReference type="Gene3D" id="3.40.50.1220">
    <property type="entry name" value="TPP-binding domain"/>
    <property type="match status" value="1"/>
</dbReference>
<evidence type="ECO:0000313" key="6">
    <source>
        <dbReference type="EMBL" id="KPX17288.1"/>
    </source>
</evidence>
<dbReference type="InterPro" id="IPR026590">
    <property type="entry name" value="Ssirtuin_cat_dom"/>
</dbReference>
<dbReference type="NCBIfam" id="NF001753">
    <property type="entry name" value="PRK00481.1-3"/>
    <property type="match status" value="1"/>
</dbReference>
<accession>A0A9X0KXI2</accession>
<comment type="catalytic activity">
    <reaction evidence="3">
        <text>N(6)-acetyl-L-lysyl-[protein] + NAD(+) + H2O = 2''-O-acetyl-ADP-D-ribose + nicotinamide + L-lysyl-[protein]</text>
        <dbReference type="Rhea" id="RHEA:43636"/>
        <dbReference type="Rhea" id="RHEA-COMP:9752"/>
        <dbReference type="Rhea" id="RHEA-COMP:10731"/>
        <dbReference type="ChEBI" id="CHEBI:15377"/>
        <dbReference type="ChEBI" id="CHEBI:17154"/>
        <dbReference type="ChEBI" id="CHEBI:29969"/>
        <dbReference type="ChEBI" id="CHEBI:57540"/>
        <dbReference type="ChEBI" id="CHEBI:61930"/>
        <dbReference type="ChEBI" id="CHEBI:83767"/>
        <dbReference type="EC" id="2.3.1.286"/>
    </reaction>
</comment>
<dbReference type="EMBL" id="LJQF01000058">
    <property type="protein sequence ID" value="KPX17288.1"/>
    <property type="molecule type" value="Genomic_DNA"/>
</dbReference>
<feature type="binding site" evidence="3 4">
    <location>
        <position position="216"/>
    </location>
    <ligand>
        <name>Zn(2+)</name>
        <dbReference type="ChEBI" id="CHEBI:29105"/>
    </ligand>
</feature>
<evidence type="ECO:0000256" key="2">
    <source>
        <dbReference type="ARBA" id="ARBA00023027"/>
    </source>
</evidence>
<keyword evidence="3" id="KW-0963">Cytoplasm</keyword>
<dbReference type="GO" id="GO:0005737">
    <property type="term" value="C:cytoplasm"/>
    <property type="evidence" value="ECO:0007669"/>
    <property type="project" value="UniProtKB-SubCell"/>
</dbReference>
<dbReference type="GO" id="GO:0017136">
    <property type="term" value="F:histone deacetylase activity, NAD-dependent"/>
    <property type="evidence" value="ECO:0007669"/>
    <property type="project" value="TreeGrafter"/>
</dbReference>
<dbReference type="EC" id="2.3.1.286" evidence="3"/>
<dbReference type="Proteomes" id="UP000050345">
    <property type="component" value="Unassembled WGS sequence"/>
</dbReference>
<dbReference type="AlphaFoldDB" id="A0A9X0KXI2"/>
<dbReference type="GO" id="GO:0036054">
    <property type="term" value="F:protein-malonyllysine demalonylase activity"/>
    <property type="evidence" value="ECO:0007669"/>
    <property type="project" value="InterPro"/>
</dbReference>
<comment type="cofactor">
    <cofactor evidence="3">
        <name>Zn(2+)</name>
        <dbReference type="ChEBI" id="CHEBI:29105"/>
    </cofactor>
    <text evidence="3">Binds 1 zinc ion per subunit.</text>
</comment>
<dbReference type="CDD" id="cd01412">
    <property type="entry name" value="SIRT5_Af1_CobB"/>
    <property type="match status" value="1"/>
</dbReference>
<keyword evidence="2 3" id="KW-0520">NAD</keyword>
<feature type="binding site" evidence="3">
    <location>
        <begin position="307"/>
        <end position="309"/>
    </location>
    <ligand>
        <name>NAD(+)</name>
        <dbReference type="ChEBI" id="CHEBI:57540"/>
    </ligand>
</feature>
<dbReference type="SUPFAM" id="SSF52467">
    <property type="entry name" value="DHS-like NAD/FAD-binding domain"/>
    <property type="match status" value="1"/>
</dbReference>
<dbReference type="Pfam" id="PF02146">
    <property type="entry name" value="SIR2"/>
    <property type="match status" value="1"/>
</dbReference>
<name>A0A9X0KXI2_PSESX</name>
<comment type="catalytic activity">
    <reaction evidence="3">
        <text>N(6)-succinyl-L-lysyl-[protein] + NAD(+) + H2O = 2''-O-succinyl-ADP-D-ribose + nicotinamide + L-lysyl-[protein]</text>
        <dbReference type="Rhea" id="RHEA:47668"/>
        <dbReference type="Rhea" id="RHEA-COMP:9752"/>
        <dbReference type="Rhea" id="RHEA-COMP:11877"/>
        <dbReference type="ChEBI" id="CHEBI:15377"/>
        <dbReference type="ChEBI" id="CHEBI:17154"/>
        <dbReference type="ChEBI" id="CHEBI:29969"/>
        <dbReference type="ChEBI" id="CHEBI:57540"/>
        <dbReference type="ChEBI" id="CHEBI:87830"/>
        <dbReference type="ChEBI" id="CHEBI:87832"/>
    </reaction>
</comment>
<gene>
    <name evidence="3" type="primary">cobB</name>
    <name evidence="6" type="ORF">ALO73_01033</name>
</gene>
<dbReference type="InterPro" id="IPR050134">
    <property type="entry name" value="NAD-dep_sirtuin_deacylases"/>
</dbReference>
<keyword evidence="3 4" id="KW-0479">Metal-binding</keyword>
<comment type="function">
    <text evidence="3">NAD-dependent lysine deacetylase and desuccinylase that specifically removes acetyl and succinyl groups on target proteins. Modulates the activities of several proteins which are inactive in their acylated form.</text>
</comment>
<feature type="binding site" evidence="3">
    <location>
        <position position="156"/>
    </location>
    <ligand>
        <name>substrate</name>
    </ligand>
</feature>
<evidence type="ECO:0000256" key="3">
    <source>
        <dbReference type="HAMAP-Rule" id="MF_01121"/>
    </source>
</evidence>
<feature type="binding site" evidence="3 4">
    <location>
        <position position="244"/>
    </location>
    <ligand>
        <name>Zn(2+)</name>
        <dbReference type="ChEBI" id="CHEBI:29105"/>
    </ligand>
</feature>
<dbReference type="GO" id="GO:0070403">
    <property type="term" value="F:NAD+ binding"/>
    <property type="evidence" value="ECO:0007669"/>
    <property type="project" value="UniProtKB-UniRule"/>
</dbReference>
<feature type="domain" description="Deacetylase sirtuin-type" evidence="5">
    <location>
        <begin position="82"/>
        <end position="339"/>
    </location>
</feature>
<dbReference type="InterPro" id="IPR027546">
    <property type="entry name" value="Sirtuin_class_III"/>
</dbReference>
<feature type="active site" description="Proton acceptor" evidence="3 4">
    <location>
        <position position="205"/>
    </location>
</feature>
<comment type="caution">
    <text evidence="3">Lacks conserved residue(s) required for the propagation of feature annotation.</text>
</comment>
<dbReference type="PANTHER" id="PTHR11085">
    <property type="entry name" value="NAD-DEPENDENT PROTEIN DEACYLASE SIRTUIN-5, MITOCHONDRIAL-RELATED"/>
    <property type="match status" value="1"/>
</dbReference>
<feature type="binding site" evidence="3">
    <location>
        <position position="325"/>
    </location>
    <ligand>
        <name>NAD(+)</name>
        <dbReference type="ChEBI" id="CHEBI:57540"/>
    </ligand>
</feature>
<evidence type="ECO:0000256" key="1">
    <source>
        <dbReference type="ARBA" id="ARBA00022679"/>
    </source>
</evidence>